<reference evidence="7 8" key="1">
    <citation type="submission" date="2024-02" db="EMBL/GenBank/DDBJ databases">
        <title>Whole genome of MDR Enterobacteriaceae from southern Thailand.</title>
        <authorList>
            <person name="Surachat K."/>
        </authorList>
    </citation>
    <scope>NUCLEOTIDE SEQUENCE [LARGE SCALE GENOMIC DNA]</scope>
    <source>
        <strain evidence="7 8">PSU_29</strain>
    </source>
</reference>
<dbReference type="PANTHER" id="PTHR30471">
    <property type="entry name" value="DNA REPAIR PROTEIN RADC"/>
    <property type="match status" value="1"/>
</dbReference>
<sequence length="147" mass="16486">MTTGERLLIEQARKLLSATVRRGRTLTSPDEVRDFLLFTLALREQEVFGVLLLDSRNRVLLWRELFYGTLNQTAVYPREVVKLALQHNAAAVILVHNHPSGHPVASDADVALTRQLKQAMALIDVRIPDHFIVAGDHTVSMAERGLL</sequence>
<dbReference type="Gene3D" id="3.40.140.10">
    <property type="entry name" value="Cytidine Deaminase, domain 2"/>
    <property type="match status" value="1"/>
</dbReference>
<dbReference type="Pfam" id="PF04002">
    <property type="entry name" value="RadC"/>
    <property type="match status" value="1"/>
</dbReference>
<keyword evidence="5" id="KW-0482">Metalloprotease</keyword>
<comment type="caution">
    <text evidence="7">The sequence shown here is derived from an EMBL/GenBank/DDBJ whole genome shotgun (WGS) entry which is preliminary data.</text>
</comment>
<dbReference type="Proteomes" id="UP001411173">
    <property type="component" value="Unassembled WGS sequence"/>
</dbReference>
<name>A0ABU9V3F2_9ENTR</name>
<evidence type="ECO:0000256" key="2">
    <source>
        <dbReference type="ARBA" id="ARBA00022723"/>
    </source>
</evidence>
<keyword evidence="1" id="KW-0645">Protease</keyword>
<evidence type="ECO:0000256" key="5">
    <source>
        <dbReference type="ARBA" id="ARBA00023049"/>
    </source>
</evidence>
<gene>
    <name evidence="7" type="primary">radC</name>
    <name evidence="7" type="ORF">AAIG39_09085</name>
</gene>
<dbReference type="RefSeq" id="WP_343193673.1">
    <property type="nucleotide sequence ID" value="NZ_JBCIVJ010000005.1"/>
</dbReference>
<keyword evidence="8" id="KW-1185">Reference proteome</keyword>
<keyword evidence="2" id="KW-0479">Metal-binding</keyword>
<accession>A0ABU9V3F2</accession>
<evidence type="ECO:0000313" key="8">
    <source>
        <dbReference type="Proteomes" id="UP001411173"/>
    </source>
</evidence>
<dbReference type="PANTHER" id="PTHR30471:SF3">
    <property type="entry name" value="UPF0758 PROTEIN YEES-RELATED"/>
    <property type="match status" value="1"/>
</dbReference>
<evidence type="ECO:0000256" key="1">
    <source>
        <dbReference type="ARBA" id="ARBA00022670"/>
    </source>
</evidence>
<dbReference type="CDD" id="cd08071">
    <property type="entry name" value="MPN_DUF2466"/>
    <property type="match status" value="1"/>
</dbReference>
<dbReference type="PROSITE" id="PS01302">
    <property type="entry name" value="UPF0758"/>
    <property type="match status" value="1"/>
</dbReference>
<keyword evidence="4" id="KW-0862">Zinc</keyword>
<dbReference type="EMBL" id="JBCIVJ010000005">
    <property type="protein sequence ID" value="MEN0579158.1"/>
    <property type="molecule type" value="Genomic_DNA"/>
</dbReference>
<dbReference type="InterPro" id="IPR025657">
    <property type="entry name" value="RadC_JAB"/>
</dbReference>
<dbReference type="PROSITE" id="PS50249">
    <property type="entry name" value="MPN"/>
    <property type="match status" value="1"/>
</dbReference>
<dbReference type="InterPro" id="IPR037518">
    <property type="entry name" value="MPN"/>
</dbReference>
<dbReference type="NCBIfam" id="TIGR00608">
    <property type="entry name" value="radc"/>
    <property type="match status" value="1"/>
</dbReference>
<keyword evidence="3" id="KW-0378">Hydrolase</keyword>
<feature type="domain" description="MPN" evidence="6">
    <location>
        <begin position="25"/>
        <end position="147"/>
    </location>
</feature>
<protein>
    <submittedName>
        <fullName evidence="7">DNA repair protein RadC</fullName>
    </submittedName>
</protein>
<dbReference type="SUPFAM" id="SSF102712">
    <property type="entry name" value="JAB1/MPN domain"/>
    <property type="match status" value="1"/>
</dbReference>
<evidence type="ECO:0000256" key="3">
    <source>
        <dbReference type="ARBA" id="ARBA00022801"/>
    </source>
</evidence>
<organism evidence="7 8">
    <name type="scientific">Phytobacter palmae</name>
    <dbReference type="NCBI Taxonomy" id="1855371"/>
    <lineage>
        <taxon>Bacteria</taxon>
        <taxon>Pseudomonadati</taxon>
        <taxon>Pseudomonadota</taxon>
        <taxon>Gammaproteobacteria</taxon>
        <taxon>Enterobacterales</taxon>
        <taxon>Enterobacteriaceae</taxon>
        <taxon>Phytobacter</taxon>
    </lineage>
</organism>
<evidence type="ECO:0000313" key="7">
    <source>
        <dbReference type="EMBL" id="MEN0579158.1"/>
    </source>
</evidence>
<evidence type="ECO:0000259" key="6">
    <source>
        <dbReference type="PROSITE" id="PS50249"/>
    </source>
</evidence>
<proteinExistence type="predicted"/>
<dbReference type="InterPro" id="IPR001405">
    <property type="entry name" value="UPF0758"/>
</dbReference>
<dbReference type="InterPro" id="IPR020891">
    <property type="entry name" value="UPF0758_CS"/>
</dbReference>
<evidence type="ECO:0000256" key="4">
    <source>
        <dbReference type="ARBA" id="ARBA00022833"/>
    </source>
</evidence>